<evidence type="ECO:0000313" key="4">
    <source>
        <dbReference type="Proteomes" id="UP001212152"/>
    </source>
</evidence>
<dbReference type="PANTHER" id="PTHR13318">
    <property type="entry name" value="PARTNER OF PAIRED, ISOFORM B-RELATED"/>
    <property type="match status" value="1"/>
</dbReference>
<dbReference type="GO" id="GO:0019005">
    <property type="term" value="C:SCF ubiquitin ligase complex"/>
    <property type="evidence" value="ECO:0007669"/>
    <property type="project" value="TreeGrafter"/>
</dbReference>
<dbReference type="SUPFAM" id="SSF52047">
    <property type="entry name" value="RNI-like"/>
    <property type="match status" value="1"/>
</dbReference>
<dbReference type="EMBL" id="JADGJQ010000005">
    <property type="protein sequence ID" value="KAJ3183807.1"/>
    <property type="molecule type" value="Genomic_DNA"/>
</dbReference>
<feature type="domain" description="F-box" evidence="2">
    <location>
        <begin position="119"/>
        <end position="177"/>
    </location>
</feature>
<dbReference type="GO" id="GO:0031146">
    <property type="term" value="P:SCF-dependent proteasomal ubiquitin-dependent protein catabolic process"/>
    <property type="evidence" value="ECO:0007669"/>
    <property type="project" value="TreeGrafter"/>
</dbReference>
<dbReference type="InterPro" id="IPR001810">
    <property type="entry name" value="F-box_dom"/>
</dbReference>
<dbReference type="Pfam" id="PF12937">
    <property type="entry name" value="F-box-like"/>
    <property type="match status" value="1"/>
</dbReference>
<name>A0AAD5TQ24_9FUNG</name>
<feature type="compositionally biased region" description="Pro residues" evidence="1">
    <location>
        <begin position="8"/>
        <end position="17"/>
    </location>
</feature>
<dbReference type="InterPro" id="IPR032675">
    <property type="entry name" value="LRR_dom_sf"/>
</dbReference>
<evidence type="ECO:0000313" key="3">
    <source>
        <dbReference type="EMBL" id="KAJ3183807.1"/>
    </source>
</evidence>
<dbReference type="Gene3D" id="3.80.10.10">
    <property type="entry name" value="Ribonuclease Inhibitor"/>
    <property type="match status" value="2"/>
</dbReference>
<organism evidence="3 4">
    <name type="scientific">Geranomyces variabilis</name>
    <dbReference type="NCBI Taxonomy" id="109894"/>
    <lineage>
        <taxon>Eukaryota</taxon>
        <taxon>Fungi</taxon>
        <taxon>Fungi incertae sedis</taxon>
        <taxon>Chytridiomycota</taxon>
        <taxon>Chytridiomycota incertae sedis</taxon>
        <taxon>Chytridiomycetes</taxon>
        <taxon>Spizellomycetales</taxon>
        <taxon>Powellomycetaceae</taxon>
        <taxon>Geranomyces</taxon>
    </lineage>
</organism>
<feature type="compositionally biased region" description="Acidic residues" evidence="1">
    <location>
        <begin position="23"/>
        <end position="37"/>
    </location>
</feature>
<comment type="caution">
    <text evidence="3">The sequence shown here is derived from an EMBL/GenBank/DDBJ whole genome shotgun (WGS) entry which is preliminary data.</text>
</comment>
<feature type="region of interest" description="Disordered" evidence="1">
    <location>
        <begin position="1"/>
        <end position="37"/>
    </location>
</feature>
<dbReference type="InterPro" id="IPR006553">
    <property type="entry name" value="Leu-rich_rpt_Cys-con_subtyp"/>
</dbReference>
<reference evidence="3" key="1">
    <citation type="submission" date="2020-05" db="EMBL/GenBank/DDBJ databases">
        <title>Phylogenomic resolution of chytrid fungi.</title>
        <authorList>
            <person name="Stajich J.E."/>
            <person name="Amses K."/>
            <person name="Simmons R."/>
            <person name="Seto K."/>
            <person name="Myers J."/>
            <person name="Bonds A."/>
            <person name="Quandt C.A."/>
            <person name="Barry K."/>
            <person name="Liu P."/>
            <person name="Grigoriev I."/>
            <person name="Longcore J.E."/>
            <person name="James T.Y."/>
        </authorList>
    </citation>
    <scope>NUCLEOTIDE SEQUENCE</scope>
    <source>
        <strain evidence="3">JEL0379</strain>
    </source>
</reference>
<dbReference type="AlphaFoldDB" id="A0AAD5TQ24"/>
<evidence type="ECO:0000256" key="1">
    <source>
        <dbReference type="SAM" id="MobiDB-lite"/>
    </source>
</evidence>
<gene>
    <name evidence="3" type="ORF">HDU87_005923</name>
</gene>
<dbReference type="SMART" id="SM00367">
    <property type="entry name" value="LRR_CC"/>
    <property type="match status" value="2"/>
</dbReference>
<proteinExistence type="predicted"/>
<dbReference type="Gene3D" id="1.20.1280.50">
    <property type="match status" value="1"/>
</dbReference>
<protein>
    <recommendedName>
        <fullName evidence="2">F-box domain-containing protein</fullName>
    </recommendedName>
</protein>
<keyword evidence="4" id="KW-1185">Reference proteome</keyword>
<sequence>MDHEPTSPEQPSPPPLGLAPEGTEADGWDEESVPEDIESATHGSERFFRSLLQTCLQGFHSIEPATHTPEIQQGLMACRLGLDYLDALANKDDETAKQVRQLEQATTTKRSALRPGHYIPRLPAEILFRVFSFSCYDEGHGNYVPARSAQKTLFSCSLVAKSWNRPANAVLWKRVHMAAQPARFGRFVLGSATSKYNGRESSALVRVLSVACTDADLSLLSVACHHTTELHSLELQRPRDLDATSYRLLQRLPNRFPSLRSLVADNIPPSAWNDLVKLCASCPLLSNLHISFASVVTDLDLSVAPCAADFETLFSGTPFLQSLSLWRVPIPADEDAIVRSLATHCKNMRAIRIDDCGNDVTMRLFQGIWNSCRRLECITLRMIRKPPMFAPVCLEPLLTLKSLLIDGCWLSDDLLCYIGRCAPNLETLYVENDWRHADGSVGSVVHITDQGIMMIAPHLRNLRTLSLVGLMGSPHLSASSVCVLLSYNRHISGLNLARPHHAESALDDETLLYLAPYLARLRRLELYMQSGLSEDALAQALADLPSLVSLGLSGCDQLTDRTVGALTRLCPLLERLDMAGVHCSDDGLQRLVEAGTHLTECVVDCGYGENVRWGNVIHFDDPWSEEVFSPYSVWEKEVRRVARLAGFIY</sequence>
<evidence type="ECO:0000259" key="2">
    <source>
        <dbReference type="Pfam" id="PF12937"/>
    </source>
</evidence>
<dbReference type="PANTHER" id="PTHR13318:SF190">
    <property type="entry name" value="PARTNER OF PAIRED, ISOFORM B"/>
    <property type="match status" value="1"/>
</dbReference>
<dbReference type="Proteomes" id="UP001212152">
    <property type="component" value="Unassembled WGS sequence"/>
</dbReference>
<accession>A0AAD5TQ24</accession>